<name>A0AAV6YT91_ENGPU</name>
<evidence type="ECO:0000313" key="3">
    <source>
        <dbReference type="Proteomes" id="UP000824782"/>
    </source>
</evidence>
<dbReference type="Proteomes" id="UP000824782">
    <property type="component" value="Unassembled WGS sequence"/>
</dbReference>
<sequence length="99" mass="11031">MQEATKSTVCRMLAPTTSPWENEHKPRCNMTEASGNPTSSPVGSEAPSQSLKPYSSSHLYPMAWTRSSAQDLPSPGQKISTFMTQYQDTTWKKPETLHK</sequence>
<proteinExistence type="predicted"/>
<dbReference type="EMBL" id="WNYA01009952">
    <property type="protein sequence ID" value="KAG8540589.1"/>
    <property type="molecule type" value="Genomic_DNA"/>
</dbReference>
<organism evidence="2 3">
    <name type="scientific">Engystomops pustulosus</name>
    <name type="common">Tungara frog</name>
    <name type="synonym">Physalaemus pustulosus</name>
    <dbReference type="NCBI Taxonomy" id="76066"/>
    <lineage>
        <taxon>Eukaryota</taxon>
        <taxon>Metazoa</taxon>
        <taxon>Chordata</taxon>
        <taxon>Craniata</taxon>
        <taxon>Vertebrata</taxon>
        <taxon>Euteleostomi</taxon>
        <taxon>Amphibia</taxon>
        <taxon>Batrachia</taxon>
        <taxon>Anura</taxon>
        <taxon>Neobatrachia</taxon>
        <taxon>Hyloidea</taxon>
        <taxon>Leptodactylidae</taxon>
        <taxon>Leiuperinae</taxon>
        <taxon>Engystomops</taxon>
    </lineage>
</organism>
<dbReference type="AlphaFoldDB" id="A0AAV6YT91"/>
<evidence type="ECO:0000256" key="1">
    <source>
        <dbReference type="SAM" id="MobiDB-lite"/>
    </source>
</evidence>
<protein>
    <submittedName>
        <fullName evidence="2">Uncharacterized protein</fullName>
    </submittedName>
</protein>
<gene>
    <name evidence="2" type="ORF">GDO81_018989</name>
</gene>
<feature type="region of interest" description="Disordered" evidence="1">
    <location>
        <begin position="1"/>
        <end position="55"/>
    </location>
</feature>
<feature type="compositionally biased region" description="Polar residues" evidence="1">
    <location>
        <begin position="31"/>
        <end position="55"/>
    </location>
</feature>
<keyword evidence="3" id="KW-1185">Reference proteome</keyword>
<reference evidence="2" key="1">
    <citation type="thesis" date="2020" institute="ProQuest LLC" country="789 East Eisenhower Parkway, Ann Arbor, MI, USA">
        <title>Comparative Genomics and Chromosome Evolution.</title>
        <authorList>
            <person name="Mudd A.B."/>
        </authorList>
    </citation>
    <scope>NUCLEOTIDE SEQUENCE</scope>
    <source>
        <strain evidence="2">237g6f4</strain>
        <tissue evidence="2">Blood</tissue>
    </source>
</reference>
<accession>A0AAV6YT91</accession>
<evidence type="ECO:0000313" key="2">
    <source>
        <dbReference type="EMBL" id="KAG8540589.1"/>
    </source>
</evidence>
<comment type="caution">
    <text evidence="2">The sequence shown here is derived from an EMBL/GenBank/DDBJ whole genome shotgun (WGS) entry which is preliminary data.</text>
</comment>